<gene>
    <name evidence="1" type="ORF">LAL4801_01592</name>
</gene>
<dbReference type="Proteomes" id="UP000048926">
    <property type="component" value="Unassembled WGS sequence"/>
</dbReference>
<proteinExistence type="predicted"/>
<dbReference type="EMBL" id="CXST01000001">
    <property type="protein sequence ID" value="CTQ43156.1"/>
    <property type="molecule type" value="Genomic_DNA"/>
</dbReference>
<evidence type="ECO:0000313" key="2">
    <source>
        <dbReference type="Proteomes" id="UP000048926"/>
    </source>
</evidence>
<reference evidence="2" key="1">
    <citation type="submission" date="2015-07" db="EMBL/GenBank/DDBJ databases">
        <authorList>
            <person name="Rodrigo-Torres Lidia"/>
            <person name="Arahal R.David."/>
        </authorList>
    </citation>
    <scope>NUCLEOTIDE SEQUENCE [LARGE SCALE GENOMIC DNA]</scope>
    <source>
        <strain evidence="2">CECT 4801</strain>
    </source>
</reference>
<name>A0A0M6XZ87_9HYPH</name>
<evidence type="ECO:0000313" key="1">
    <source>
        <dbReference type="EMBL" id="CTQ43156.1"/>
    </source>
</evidence>
<keyword evidence="2" id="KW-1185">Reference proteome</keyword>
<organism evidence="1 2">
    <name type="scientific">Roseibium aggregatum</name>
    <dbReference type="NCBI Taxonomy" id="187304"/>
    <lineage>
        <taxon>Bacteria</taxon>
        <taxon>Pseudomonadati</taxon>
        <taxon>Pseudomonadota</taxon>
        <taxon>Alphaproteobacteria</taxon>
        <taxon>Hyphomicrobiales</taxon>
        <taxon>Stappiaceae</taxon>
        <taxon>Roseibium</taxon>
    </lineage>
</organism>
<dbReference type="AlphaFoldDB" id="A0A0M6XZ87"/>
<protein>
    <submittedName>
        <fullName evidence="1">Uncharacterized protein</fullName>
    </submittedName>
</protein>
<sequence length="66" mass="7643">MRNARAVPLFTKALVLSIKVAEIRVLCWYDHEHIHAKLSLEVKEMYLLVGKYCLTPKDSFTLLGRI</sequence>
<accession>A0A0M6XZ87</accession>